<evidence type="ECO:0000313" key="2">
    <source>
        <dbReference type="Proteomes" id="UP001054945"/>
    </source>
</evidence>
<dbReference type="EMBL" id="BPLR01001878">
    <property type="protein sequence ID" value="GIX67439.1"/>
    <property type="molecule type" value="Genomic_DNA"/>
</dbReference>
<name>A0AAV4M9D5_CAEEX</name>
<sequence>MIAWHNRKPRILHCVFLEMIFYPIKHDHTTARQRQVLDEELSEAIIAQKSRTGAISCAAQKKTEPNNLDECCNE</sequence>
<keyword evidence="2" id="KW-1185">Reference proteome</keyword>
<gene>
    <name evidence="1" type="ORF">CEXT_420921</name>
</gene>
<protein>
    <submittedName>
        <fullName evidence="1">Uncharacterized protein</fullName>
    </submittedName>
</protein>
<comment type="caution">
    <text evidence="1">The sequence shown here is derived from an EMBL/GenBank/DDBJ whole genome shotgun (WGS) entry which is preliminary data.</text>
</comment>
<accession>A0AAV4M9D5</accession>
<organism evidence="1 2">
    <name type="scientific">Caerostris extrusa</name>
    <name type="common">Bark spider</name>
    <name type="synonym">Caerostris bankana</name>
    <dbReference type="NCBI Taxonomy" id="172846"/>
    <lineage>
        <taxon>Eukaryota</taxon>
        <taxon>Metazoa</taxon>
        <taxon>Ecdysozoa</taxon>
        <taxon>Arthropoda</taxon>
        <taxon>Chelicerata</taxon>
        <taxon>Arachnida</taxon>
        <taxon>Araneae</taxon>
        <taxon>Araneomorphae</taxon>
        <taxon>Entelegynae</taxon>
        <taxon>Araneoidea</taxon>
        <taxon>Araneidae</taxon>
        <taxon>Caerostris</taxon>
    </lineage>
</organism>
<reference evidence="1 2" key="1">
    <citation type="submission" date="2021-06" db="EMBL/GenBank/DDBJ databases">
        <title>Caerostris extrusa draft genome.</title>
        <authorList>
            <person name="Kono N."/>
            <person name="Arakawa K."/>
        </authorList>
    </citation>
    <scope>NUCLEOTIDE SEQUENCE [LARGE SCALE GENOMIC DNA]</scope>
</reference>
<dbReference type="AlphaFoldDB" id="A0AAV4M9D5"/>
<evidence type="ECO:0000313" key="1">
    <source>
        <dbReference type="EMBL" id="GIX67439.1"/>
    </source>
</evidence>
<dbReference type="Proteomes" id="UP001054945">
    <property type="component" value="Unassembled WGS sequence"/>
</dbReference>
<proteinExistence type="predicted"/>